<dbReference type="InterPro" id="IPR012036">
    <property type="entry name" value="Phage_Mu_Gp28"/>
</dbReference>
<keyword evidence="3" id="KW-1185">Reference proteome</keyword>
<name>A0A0P1FJ60_THAGE</name>
<feature type="region of interest" description="Disordered" evidence="1">
    <location>
        <begin position="1"/>
        <end position="23"/>
    </location>
</feature>
<dbReference type="AlphaFoldDB" id="A0A0P1FJ60"/>
<dbReference type="Gene3D" id="3.30.420.240">
    <property type="match status" value="1"/>
</dbReference>
<dbReference type="RefSeq" id="WP_233487545.1">
    <property type="nucleotide sequence ID" value="NZ_CP051181.1"/>
</dbReference>
<dbReference type="Gene3D" id="3.40.50.300">
    <property type="entry name" value="P-loop containing nucleotide triphosphate hydrolases"/>
    <property type="match status" value="1"/>
</dbReference>
<evidence type="ECO:0000313" key="2">
    <source>
        <dbReference type="EMBL" id="CUH67993.1"/>
    </source>
</evidence>
<sequence>MTDTESHLVPAEPILTRDPAALPEELPRGAQIPEDLDPLADGILMQHQKDWLEDQSDLKLAEKGRRTGITFAEALDDTLIAAASRKAGGSNVFYIGDTKDKGREFIGYVAHFAKIIAGELHQIEEFIFKDEREDGTSKGITAYRVTFNSGFRVEALSSNPANIRGLQGVVVIDEAAFHKNVREVIDAVNALLIWGGKVRVISTHNGVLNAFNELIREAKAGKNPFKVHFIPFSKAVENGLYQRVCLMRGKEWSQDAQDKWEAQIRSSYGSRTAAMRQELDAIPAEMEGAALTRVQIEAVMAGGIPVERWAQGDDFKNAPDEERIRKAKDWCETTLKPVLKRLDENRQHFMGEDFARSGDVTDIVIYELGEDLVRRVKLVVELRNIPFDQQRDILFYICDRIPNFAKGALDKTGNGAYLAEKAAQRYGSRIIEVAFSRQWYELEMPPYIEAFGDKTVVLPKHADVLADHQALQFVDGIIRVPRDFRFKGSDGFDRHGDSAVACALGYFASRQDYVEYDYRGVNTSSQGHNGALPTDGDDAPTRSWWRPPLGARLRGEFEDAEGTCLRSRGNIGRGKGRLLRVRRGS</sequence>
<organism evidence="2 3">
    <name type="scientific">Thalassovita gelatinovora</name>
    <name type="common">Thalassobius gelatinovorus</name>
    <dbReference type="NCBI Taxonomy" id="53501"/>
    <lineage>
        <taxon>Bacteria</taxon>
        <taxon>Pseudomonadati</taxon>
        <taxon>Pseudomonadota</taxon>
        <taxon>Alphaproteobacteria</taxon>
        <taxon>Rhodobacterales</taxon>
        <taxon>Roseobacteraceae</taxon>
        <taxon>Thalassovita</taxon>
    </lineage>
</organism>
<dbReference type="PIRSF" id="PIRSF007056">
    <property type="entry name" value="UCP007056"/>
    <property type="match status" value="1"/>
</dbReference>
<evidence type="ECO:0000313" key="3">
    <source>
        <dbReference type="Proteomes" id="UP000051587"/>
    </source>
</evidence>
<reference evidence="2 3" key="1">
    <citation type="submission" date="2015-09" db="EMBL/GenBank/DDBJ databases">
        <authorList>
            <consortium name="Swine Surveillance"/>
        </authorList>
    </citation>
    <scope>NUCLEOTIDE SEQUENCE [LARGE SCALE GENOMIC DNA]</scope>
    <source>
        <strain evidence="2 3">CECT 4357</strain>
    </source>
</reference>
<accession>A0A0P1FJ60</accession>
<dbReference type="STRING" id="53501.SAMN04488043_104199"/>
<gene>
    <name evidence="2" type="ORF">TG4357_03328</name>
</gene>
<evidence type="ECO:0000256" key="1">
    <source>
        <dbReference type="SAM" id="MobiDB-lite"/>
    </source>
</evidence>
<feature type="region of interest" description="Disordered" evidence="1">
    <location>
        <begin position="524"/>
        <end position="543"/>
    </location>
</feature>
<dbReference type="EMBL" id="CYSA01000027">
    <property type="protein sequence ID" value="CUH67993.1"/>
    <property type="molecule type" value="Genomic_DNA"/>
</dbReference>
<proteinExistence type="predicted"/>
<protein>
    <submittedName>
        <fullName evidence="2">Large terminase protein</fullName>
    </submittedName>
</protein>
<dbReference type="Proteomes" id="UP000051587">
    <property type="component" value="Unassembled WGS sequence"/>
</dbReference>
<dbReference type="InterPro" id="IPR027417">
    <property type="entry name" value="P-loop_NTPase"/>
</dbReference>